<proteinExistence type="predicted"/>
<dbReference type="GO" id="GO:0019748">
    <property type="term" value="P:secondary metabolic process"/>
    <property type="evidence" value="ECO:0007669"/>
    <property type="project" value="TreeGrafter"/>
</dbReference>
<evidence type="ECO:0000256" key="1">
    <source>
        <dbReference type="ARBA" id="ARBA00023239"/>
    </source>
</evidence>
<dbReference type="PANTHER" id="PTHR21240:SF28">
    <property type="entry name" value="ISO-OROTATE DECARBOXYLASE (EUROFUNG)"/>
    <property type="match status" value="1"/>
</dbReference>
<name>A0A381P5H7_9ZZZZ</name>
<keyword evidence="1" id="KW-0456">Lyase</keyword>
<dbReference type="InterPro" id="IPR032466">
    <property type="entry name" value="Metal_Hydrolase"/>
</dbReference>
<accession>A0A381P5H7</accession>
<gene>
    <name evidence="3" type="ORF">METZ01_LOCUS15036</name>
</gene>
<evidence type="ECO:0000259" key="2">
    <source>
        <dbReference type="Pfam" id="PF04909"/>
    </source>
</evidence>
<dbReference type="Gene3D" id="3.20.20.140">
    <property type="entry name" value="Metal-dependent hydrolases"/>
    <property type="match status" value="1"/>
</dbReference>
<evidence type="ECO:0000313" key="3">
    <source>
        <dbReference type="EMBL" id="SUZ62182.1"/>
    </source>
</evidence>
<organism evidence="3">
    <name type="scientific">marine metagenome</name>
    <dbReference type="NCBI Taxonomy" id="408172"/>
    <lineage>
        <taxon>unclassified sequences</taxon>
        <taxon>metagenomes</taxon>
        <taxon>ecological metagenomes</taxon>
    </lineage>
</organism>
<sequence length="383" mass="43290">MNTALAEIPIIDIDTHYTEPKDLWVQRAPAKLRDAAPRVELNADGKQQWVVEDLTLGPPGFCVVDKQGAKTYGTFSLDNFEAMTDAATLPEARLASMDELGLDVQILYPNILGFAGSRIMQVKDAEVRNFCVTAYNDAVADLQSVGKGRLYPQALLPFWDLDLAVRELERCHEELSLTGFTMTDAPEQWQLPYLHDGFWDPLWRSAQERGLPVNFHIGSGTSLSPWKGLGNNRSLAAVSTMMFMNNMRCLTNLIFSGLLDRFPSLKFVSVESGVGWLPFMLEACEYQMDENLVDRGGLELRPMEYFKRQIYASFWFEKTSIAHTVEVLGNRNIMFETDFPHPTCLYPNVKDHVEACLGDQDRQTQENILFRTAADVYGISLDH</sequence>
<dbReference type="GO" id="GO:0016831">
    <property type="term" value="F:carboxy-lyase activity"/>
    <property type="evidence" value="ECO:0007669"/>
    <property type="project" value="InterPro"/>
</dbReference>
<dbReference type="GO" id="GO:0005737">
    <property type="term" value="C:cytoplasm"/>
    <property type="evidence" value="ECO:0007669"/>
    <property type="project" value="TreeGrafter"/>
</dbReference>
<dbReference type="Pfam" id="PF04909">
    <property type="entry name" value="Amidohydro_2"/>
    <property type="match status" value="1"/>
</dbReference>
<dbReference type="PANTHER" id="PTHR21240">
    <property type="entry name" value="2-AMINO-3-CARBOXYLMUCONATE-6-SEMIALDEHYDE DECARBOXYLASE"/>
    <property type="match status" value="1"/>
</dbReference>
<dbReference type="EMBL" id="UINC01000853">
    <property type="protein sequence ID" value="SUZ62182.1"/>
    <property type="molecule type" value="Genomic_DNA"/>
</dbReference>
<dbReference type="GO" id="GO:0016787">
    <property type="term" value="F:hydrolase activity"/>
    <property type="evidence" value="ECO:0007669"/>
    <property type="project" value="InterPro"/>
</dbReference>
<dbReference type="SUPFAM" id="SSF51556">
    <property type="entry name" value="Metallo-dependent hydrolases"/>
    <property type="match status" value="1"/>
</dbReference>
<feature type="domain" description="Amidohydrolase-related" evidence="2">
    <location>
        <begin position="11"/>
        <end position="379"/>
    </location>
</feature>
<dbReference type="AlphaFoldDB" id="A0A381P5H7"/>
<dbReference type="InterPro" id="IPR032465">
    <property type="entry name" value="ACMSD"/>
</dbReference>
<reference evidence="3" key="1">
    <citation type="submission" date="2018-05" db="EMBL/GenBank/DDBJ databases">
        <authorList>
            <person name="Lanie J.A."/>
            <person name="Ng W.-L."/>
            <person name="Kazmierczak K.M."/>
            <person name="Andrzejewski T.M."/>
            <person name="Davidsen T.M."/>
            <person name="Wayne K.J."/>
            <person name="Tettelin H."/>
            <person name="Glass J.I."/>
            <person name="Rusch D."/>
            <person name="Podicherti R."/>
            <person name="Tsui H.-C.T."/>
            <person name="Winkler M.E."/>
        </authorList>
    </citation>
    <scope>NUCLEOTIDE SEQUENCE</scope>
</reference>
<protein>
    <recommendedName>
        <fullName evidence="2">Amidohydrolase-related domain-containing protein</fullName>
    </recommendedName>
</protein>
<dbReference type="InterPro" id="IPR006680">
    <property type="entry name" value="Amidohydro-rel"/>
</dbReference>